<keyword evidence="2" id="KW-1185">Reference proteome</keyword>
<proteinExistence type="predicted"/>
<dbReference type="VEuPathDB" id="VectorBase:GAUT014499"/>
<accession>A0A1A9UT55</accession>
<dbReference type="EnsemblMetazoa" id="GAUT014499-RA">
    <property type="protein sequence ID" value="GAUT014499-PA"/>
    <property type="gene ID" value="GAUT014499"/>
</dbReference>
<evidence type="ECO:0000313" key="1">
    <source>
        <dbReference type="EnsemblMetazoa" id="GAUT014499-PA"/>
    </source>
</evidence>
<name>A0A1A9UT55_GLOAU</name>
<dbReference type="Proteomes" id="UP000078200">
    <property type="component" value="Unassembled WGS sequence"/>
</dbReference>
<evidence type="ECO:0000313" key="2">
    <source>
        <dbReference type="Proteomes" id="UP000078200"/>
    </source>
</evidence>
<dbReference type="AlphaFoldDB" id="A0A1A9UT55"/>
<reference evidence="1" key="1">
    <citation type="submission" date="2020-05" db="UniProtKB">
        <authorList>
            <consortium name="EnsemblMetazoa"/>
        </authorList>
    </citation>
    <scope>IDENTIFICATION</scope>
    <source>
        <strain evidence="1">TTRI</strain>
    </source>
</reference>
<organism evidence="1 2">
    <name type="scientific">Glossina austeni</name>
    <name type="common">Savannah tsetse fly</name>
    <dbReference type="NCBI Taxonomy" id="7395"/>
    <lineage>
        <taxon>Eukaryota</taxon>
        <taxon>Metazoa</taxon>
        <taxon>Ecdysozoa</taxon>
        <taxon>Arthropoda</taxon>
        <taxon>Hexapoda</taxon>
        <taxon>Insecta</taxon>
        <taxon>Pterygota</taxon>
        <taxon>Neoptera</taxon>
        <taxon>Endopterygota</taxon>
        <taxon>Diptera</taxon>
        <taxon>Brachycera</taxon>
        <taxon>Muscomorpha</taxon>
        <taxon>Hippoboscoidea</taxon>
        <taxon>Glossinidae</taxon>
        <taxon>Glossina</taxon>
    </lineage>
</organism>
<sequence>MSAQQNFVKENTENFKRTVHWCIDKCEHNKYSCMERGHGRANGVPPCHTTGTTTVQPSPSPSVLPSSVIAEAALETFSSQAGTAIRRNNSGAGSLNSVTSHTHAAFTSKTDHGQRTSLASICKISHDNEQTTAAVTSHFNHHITSLLTDSAKCDVPLVRQSTNVKFVFDTLFSKSDYVLRRGERCETQCYRTSNVVGIEVKL</sequence>
<protein>
    <submittedName>
        <fullName evidence="1">Uncharacterized protein</fullName>
    </submittedName>
</protein>